<dbReference type="PROSITE" id="PS00091">
    <property type="entry name" value="THYMIDYLATE_SYNTHASE"/>
    <property type="match status" value="1"/>
</dbReference>
<sequence length="309" mass="34997">MPSSNGKDTPEHDEYQYLNLIRRVLDTGDARTDRTGTGTISIFAPPSLRFSLADSTLPLLTTKRTFLRGIVEELLWFIHGFTDSILLSKKGIKIWDGNGSKTFLEGRGLGHRREGDLGPVYGFQWRHFGAEYVDCDKDYASEGVDQLKECIRKIIENPTDRRIILSAWNPKDIPLMALPPCHLLCQFYVHLPPADAPHQKPKLSCLMYQRSADLGLGIPFNIASYALLTHMIAHVTGTDAHELIIQLGDAHVYRDHVDALEEQLKREPRVFPKLKWARDDIADIEQFVYGDFVVEGYNPHPAISMKMSV</sequence>
<dbReference type="Gene3D" id="3.30.572.10">
    <property type="entry name" value="Thymidylate synthase/dCMP hydroxymethylase domain"/>
    <property type="match status" value="1"/>
</dbReference>
<feature type="domain" description="Thymidylate synthase/dCMP hydroxymethylase" evidence="8">
    <location>
        <begin position="16"/>
        <end position="309"/>
    </location>
</feature>
<dbReference type="CDD" id="cd00351">
    <property type="entry name" value="TS_Pyrimidine_HMase"/>
    <property type="match status" value="1"/>
</dbReference>
<evidence type="ECO:0000313" key="9">
    <source>
        <dbReference type="EMBL" id="KAG7451513.1"/>
    </source>
</evidence>
<dbReference type="PANTHER" id="PTHR11548">
    <property type="entry name" value="THYMIDYLATE SYNTHASE 1"/>
    <property type="match status" value="1"/>
</dbReference>
<dbReference type="SUPFAM" id="SSF55831">
    <property type="entry name" value="Thymidylate synthase/dCMP hydroxymethylase"/>
    <property type="match status" value="1"/>
</dbReference>
<evidence type="ECO:0000256" key="1">
    <source>
        <dbReference type="ARBA" id="ARBA00004992"/>
    </source>
</evidence>
<feature type="active site" evidence="7">
    <location>
        <position position="181"/>
    </location>
</feature>
<accession>A0A9P7W2J5</accession>
<evidence type="ECO:0000313" key="10">
    <source>
        <dbReference type="Proteomes" id="UP000812287"/>
    </source>
</evidence>
<dbReference type="FunFam" id="3.30.572.10:FF:000013">
    <property type="entry name" value="Thymidylate synthase"/>
    <property type="match status" value="1"/>
</dbReference>
<dbReference type="NCBIfam" id="TIGR03284">
    <property type="entry name" value="thym_sym"/>
    <property type="match status" value="1"/>
</dbReference>
<dbReference type="GO" id="GO:0005739">
    <property type="term" value="C:mitochondrion"/>
    <property type="evidence" value="ECO:0007669"/>
    <property type="project" value="TreeGrafter"/>
</dbReference>
<dbReference type="Proteomes" id="UP000812287">
    <property type="component" value="Unassembled WGS sequence"/>
</dbReference>
<keyword evidence="10" id="KW-1185">Reference proteome</keyword>
<keyword evidence="4" id="KW-0808">Transferase</keyword>
<dbReference type="EC" id="2.1.1.45" evidence="2"/>
<dbReference type="InterPro" id="IPR045097">
    <property type="entry name" value="Thymidate_synth/dCMP_Mease"/>
</dbReference>
<keyword evidence="5" id="KW-0545">Nucleotide biosynthesis</keyword>
<comment type="catalytic activity">
    <reaction evidence="6">
        <text>dUMP + (6R)-5,10-methylene-5,6,7,8-tetrahydrofolate = 7,8-dihydrofolate + dTMP</text>
        <dbReference type="Rhea" id="RHEA:12104"/>
        <dbReference type="ChEBI" id="CHEBI:15636"/>
        <dbReference type="ChEBI" id="CHEBI:57451"/>
        <dbReference type="ChEBI" id="CHEBI:63528"/>
        <dbReference type="ChEBI" id="CHEBI:246422"/>
        <dbReference type="EC" id="2.1.1.45"/>
    </reaction>
</comment>
<dbReference type="InterPro" id="IPR036926">
    <property type="entry name" value="Thymidate_synth/dCMP_Mease_sf"/>
</dbReference>
<comment type="pathway">
    <text evidence="1">Pyrimidine metabolism; dTTP biosynthesis.</text>
</comment>
<evidence type="ECO:0000256" key="4">
    <source>
        <dbReference type="ARBA" id="ARBA00022679"/>
    </source>
</evidence>
<dbReference type="InterPro" id="IPR000398">
    <property type="entry name" value="Thymidylate_synthase"/>
</dbReference>
<dbReference type="PANTHER" id="PTHR11548:SF2">
    <property type="entry name" value="THYMIDYLATE SYNTHASE"/>
    <property type="match status" value="1"/>
</dbReference>
<evidence type="ECO:0000256" key="2">
    <source>
        <dbReference type="ARBA" id="ARBA00011947"/>
    </source>
</evidence>
<dbReference type="PRINTS" id="PR00108">
    <property type="entry name" value="THYMDSNTHASE"/>
</dbReference>
<protein>
    <recommendedName>
        <fullName evidence="2">thymidylate synthase</fullName>
        <ecNumber evidence="2">2.1.1.45</ecNumber>
    </recommendedName>
</protein>
<dbReference type="GO" id="GO:0006231">
    <property type="term" value="P:dTMP biosynthetic process"/>
    <property type="evidence" value="ECO:0007669"/>
    <property type="project" value="InterPro"/>
</dbReference>
<evidence type="ECO:0000256" key="6">
    <source>
        <dbReference type="ARBA" id="ARBA00047344"/>
    </source>
</evidence>
<dbReference type="HAMAP" id="MF_00008">
    <property type="entry name" value="Thymidy_synth_bact"/>
    <property type="match status" value="1"/>
</dbReference>
<dbReference type="EMBL" id="MU250525">
    <property type="protein sequence ID" value="KAG7451513.1"/>
    <property type="molecule type" value="Genomic_DNA"/>
</dbReference>
<dbReference type="Pfam" id="PF00303">
    <property type="entry name" value="Thymidylat_synt"/>
    <property type="match status" value="1"/>
</dbReference>
<evidence type="ECO:0000256" key="7">
    <source>
        <dbReference type="PROSITE-ProRule" id="PRU10016"/>
    </source>
</evidence>
<dbReference type="OrthoDB" id="766at2759"/>
<dbReference type="GO" id="GO:0005829">
    <property type="term" value="C:cytosol"/>
    <property type="evidence" value="ECO:0007669"/>
    <property type="project" value="TreeGrafter"/>
</dbReference>
<dbReference type="GO" id="GO:0032259">
    <property type="term" value="P:methylation"/>
    <property type="evidence" value="ECO:0007669"/>
    <property type="project" value="UniProtKB-KW"/>
</dbReference>
<dbReference type="GeneID" id="66110128"/>
<keyword evidence="3" id="KW-0489">Methyltransferase</keyword>
<dbReference type="RefSeq" id="XP_043045013.1">
    <property type="nucleotide sequence ID" value="XM_043187831.1"/>
</dbReference>
<dbReference type="InterPro" id="IPR023451">
    <property type="entry name" value="Thymidate_synth/dCMP_Mease_dom"/>
</dbReference>
<evidence type="ECO:0000256" key="3">
    <source>
        <dbReference type="ARBA" id="ARBA00022603"/>
    </source>
</evidence>
<dbReference type="AlphaFoldDB" id="A0A9P7W2J5"/>
<gene>
    <name evidence="9" type="ORF">BT62DRAFT_942491</name>
</gene>
<organism evidence="9 10">
    <name type="scientific">Guyanagaster necrorhizus</name>
    <dbReference type="NCBI Taxonomy" id="856835"/>
    <lineage>
        <taxon>Eukaryota</taxon>
        <taxon>Fungi</taxon>
        <taxon>Dikarya</taxon>
        <taxon>Basidiomycota</taxon>
        <taxon>Agaricomycotina</taxon>
        <taxon>Agaricomycetes</taxon>
        <taxon>Agaricomycetidae</taxon>
        <taxon>Agaricales</taxon>
        <taxon>Marasmiineae</taxon>
        <taxon>Physalacriaceae</taxon>
        <taxon>Guyanagaster</taxon>
    </lineage>
</organism>
<comment type="caution">
    <text evidence="9">The sequence shown here is derived from an EMBL/GenBank/DDBJ whole genome shotgun (WGS) entry which is preliminary data.</text>
</comment>
<evidence type="ECO:0000259" key="8">
    <source>
        <dbReference type="Pfam" id="PF00303"/>
    </source>
</evidence>
<dbReference type="GO" id="GO:0004799">
    <property type="term" value="F:thymidylate synthase activity"/>
    <property type="evidence" value="ECO:0007669"/>
    <property type="project" value="UniProtKB-EC"/>
</dbReference>
<name>A0A9P7W2J5_9AGAR</name>
<dbReference type="InterPro" id="IPR020940">
    <property type="entry name" value="Thymidylate_synthase_AS"/>
</dbReference>
<evidence type="ECO:0000256" key="5">
    <source>
        <dbReference type="ARBA" id="ARBA00022727"/>
    </source>
</evidence>
<reference evidence="9" key="1">
    <citation type="submission" date="2020-11" db="EMBL/GenBank/DDBJ databases">
        <title>Adaptations for nitrogen fixation in a non-lichenized fungal sporocarp promotes dispersal by wood-feeding termites.</title>
        <authorList>
            <consortium name="DOE Joint Genome Institute"/>
            <person name="Koch R.A."/>
            <person name="Yoon G."/>
            <person name="Arayal U."/>
            <person name="Lail K."/>
            <person name="Amirebrahimi M."/>
            <person name="Labutti K."/>
            <person name="Lipzen A."/>
            <person name="Riley R."/>
            <person name="Barry K."/>
            <person name="Henrissat B."/>
            <person name="Grigoriev I.V."/>
            <person name="Herr J.R."/>
            <person name="Aime M.C."/>
        </authorList>
    </citation>
    <scope>NUCLEOTIDE SEQUENCE</scope>
    <source>
        <strain evidence="9">MCA 3950</strain>
    </source>
</reference>
<proteinExistence type="inferred from homology"/>